<comment type="caution">
    <text evidence="16">The sequence shown here is derived from an EMBL/GenBank/DDBJ whole genome shotgun (WGS) entry which is preliminary data.</text>
</comment>
<dbReference type="FunFam" id="1.20.58.760:FF:000001">
    <property type="entry name" value="ATP-dependent zinc metalloprotease FtsH"/>
    <property type="match status" value="1"/>
</dbReference>
<dbReference type="GO" id="GO:0016887">
    <property type="term" value="F:ATP hydrolysis activity"/>
    <property type="evidence" value="ECO:0007669"/>
    <property type="project" value="InterPro"/>
</dbReference>
<feature type="region of interest" description="Disordered" evidence="14">
    <location>
        <begin position="841"/>
        <end position="899"/>
    </location>
</feature>
<dbReference type="Pfam" id="PF17862">
    <property type="entry name" value="AAA_lid_3"/>
    <property type="match status" value="1"/>
</dbReference>
<dbReference type="Pfam" id="PF01434">
    <property type="entry name" value="Peptidase_M41"/>
    <property type="match status" value="1"/>
</dbReference>
<feature type="compositionally biased region" description="Basic and acidic residues" evidence="14">
    <location>
        <begin position="887"/>
        <end position="899"/>
    </location>
</feature>
<keyword evidence="17" id="KW-1185">Reference proteome</keyword>
<dbReference type="AlphaFoldDB" id="A0A178C3U2"/>
<dbReference type="InterPro" id="IPR048438">
    <property type="entry name" value="Yme1-like_N"/>
</dbReference>
<dbReference type="PANTHER" id="PTHR23076:SF97">
    <property type="entry name" value="ATP-DEPENDENT ZINC METALLOPROTEASE YME1L1"/>
    <property type="match status" value="1"/>
</dbReference>
<evidence type="ECO:0000256" key="2">
    <source>
        <dbReference type="ARBA" id="ARBA00004370"/>
    </source>
</evidence>
<feature type="compositionally biased region" description="Polar residues" evidence="14">
    <location>
        <begin position="197"/>
        <end position="206"/>
    </location>
</feature>
<comment type="cofactor">
    <cofactor evidence="1">
        <name>Zn(2+)</name>
        <dbReference type="ChEBI" id="CHEBI:29105"/>
    </cofactor>
</comment>
<dbReference type="HAMAP" id="MF_01458">
    <property type="entry name" value="FtsH"/>
    <property type="match status" value="1"/>
</dbReference>
<protein>
    <recommendedName>
        <fullName evidence="15">AAA+ ATPase domain-containing protein</fullName>
    </recommendedName>
</protein>
<evidence type="ECO:0000256" key="7">
    <source>
        <dbReference type="ARBA" id="ARBA00022741"/>
    </source>
</evidence>
<dbReference type="Pfam" id="PF21232">
    <property type="entry name" value="Yme1-like_N"/>
    <property type="match status" value="1"/>
</dbReference>
<feature type="region of interest" description="Disordered" evidence="14">
    <location>
        <begin position="159"/>
        <end position="206"/>
    </location>
</feature>
<dbReference type="FunFam" id="3.40.50.300:FF:000175">
    <property type="entry name" value="ATP-dependent zinc metalloprotease FTSH 4"/>
    <property type="match status" value="1"/>
</dbReference>
<evidence type="ECO:0000256" key="12">
    <source>
        <dbReference type="ARBA" id="ARBA00023136"/>
    </source>
</evidence>
<dbReference type="InterPro" id="IPR041569">
    <property type="entry name" value="AAA_lid_3"/>
</dbReference>
<evidence type="ECO:0000256" key="8">
    <source>
        <dbReference type="ARBA" id="ARBA00022801"/>
    </source>
</evidence>
<keyword evidence="10" id="KW-0067">ATP-binding</keyword>
<dbReference type="CDD" id="cd19501">
    <property type="entry name" value="RecA-like_FtsH"/>
    <property type="match status" value="1"/>
</dbReference>
<dbReference type="GO" id="GO:0004176">
    <property type="term" value="F:ATP-dependent peptidase activity"/>
    <property type="evidence" value="ECO:0007669"/>
    <property type="project" value="InterPro"/>
</dbReference>
<evidence type="ECO:0000256" key="10">
    <source>
        <dbReference type="ARBA" id="ARBA00022840"/>
    </source>
</evidence>
<keyword evidence="9" id="KW-0862">Zinc</keyword>
<proteinExistence type="inferred from homology"/>
<gene>
    <name evidence="16" type="ORF">AYO20_10901</name>
</gene>
<dbReference type="InterPro" id="IPR003960">
    <property type="entry name" value="ATPase_AAA_CS"/>
</dbReference>
<evidence type="ECO:0000259" key="15">
    <source>
        <dbReference type="SMART" id="SM00382"/>
    </source>
</evidence>
<evidence type="ECO:0000256" key="3">
    <source>
        <dbReference type="ARBA" id="ARBA00010044"/>
    </source>
</evidence>
<dbReference type="InterPro" id="IPR003593">
    <property type="entry name" value="AAA+_ATPase"/>
</dbReference>
<dbReference type="InterPro" id="IPR027417">
    <property type="entry name" value="P-loop_NTPase"/>
</dbReference>
<accession>A0A178C3U2</accession>
<evidence type="ECO:0000256" key="1">
    <source>
        <dbReference type="ARBA" id="ARBA00001947"/>
    </source>
</evidence>
<evidence type="ECO:0000256" key="13">
    <source>
        <dbReference type="SAM" id="Coils"/>
    </source>
</evidence>
<dbReference type="GO" id="GO:0006515">
    <property type="term" value="P:protein quality control for misfolded or incompletely synthesized proteins"/>
    <property type="evidence" value="ECO:0007669"/>
    <property type="project" value="TreeGrafter"/>
</dbReference>
<dbReference type="InterPro" id="IPR005936">
    <property type="entry name" value="FtsH"/>
</dbReference>
<dbReference type="InterPro" id="IPR037219">
    <property type="entry name" value="Peptidase_M41-like"/>
</dbReference>
<dbReference type="InterPro" id="IPR000642">
    <property type="entry name" value="Peptidase_M41"/>
</dbReference>
<keyword evidence="7" id="KW-0547">Nucleotide-binding</keyword>
<dbReference type="GO" id="GO:0005743">
    <property type="term" value="C:mitochondrial inner membrane"/>
    <property type="evidence" value="ECO:0007669"/>
    <property type="project" value="TreeGrafter"/>
</dbReference>
<dbReference type="OrthoDB" id="1413014at2759"/>
<dbReference type="Gene3D" id="1.10.8.60">
    <property type="match status" value="1"/>
</dbReference>
<dbReference type="GO" id="GO:0046872">
    <property type="term" value="F:metal ion binding"/>
    <property type="evidence" value="ECO:0007669"/>
    <property type="project" value="UniProtKB-KW"/>
</dbReference>
<dbReference type="Proteomes" id="UP000185904">
    <property type="component" value="Unassembled WGS sequence"/>
</dbReference>
<sequence>MALQAPLSQLPVSILAVSQRLAVPLTVALPQSLSAIAPDVFTTLPSLFTSPLQTLRRYRLARLRTEGDVSGSRQIHSAGKNVGQSTVQKEVLRDGNVPNASQLSSNVVLPDFLASLPTNSIPSQTLNLNPRRTIPWMSRTISSSVTSHLNLAPTLRRDLSTRVSNASPSAPSGKRSMRSPLTQSSFTSLVFGPPRRGNNSSANKQYRQFSTTSPLANQNMLAHAERTANNNPTSATAQNAFYSALLRANMPKLVIERYQSGRYATNPATDAAYLKALQMTGSVPAPGTPGSNVTGTQGNGLSADKLRAVGQAVAGQNYGGQVIMPSNKSGTGAKEAPLYVVVEESWGATILKWVRTFLWVGLSGYFLLVVLTMVVEMTGSFRTRVGQNNEVQPQHQTVRFSDVHGCDEAKEELQELVEFLKNPEKFNQLGGKPPKGVLLVGPPGTGKTMLARAVAGEAGVPVFYMSGSEFDELYVGVGAKRVRDLFTQARNKAPSIIFIDELDAVGGKRNARDPAYAKQTLNQLLTELDGFSPSTGVILIAATNYPESLDKALIRPGRFDRHVNVPLPDVRGRIQILKHHMRNMPIAADVDATNLARATSGMSGADLENLCNQAAVHASRLKYKKITAMNFEWAKDKIMMGAEAKSRMIREKDKIQTAYHEAGHTLVNLFTPASNQLYKVTIIPRGQALGVTHFLPEMDEVSRGYDQFIASIDVSMGGRAAEELIYGPNKVTSGISHDVQQATRTAFYLVTQCGYSPKLGNVDLASDYDKLSSETKQEIEREVRQIVEGGRERADRIVKEKRKELEALKDALLEYETLDREEIMKILRGEKLKKIEVELREDDDTDNGDNGRGNKSQPKKEKEVGSKGSLGIKLPDVLLPPGTGGRGGEKEGVSRVSDR</sequence>
<feature type="compositionally biased region" description="Polar residues" evidence="14">
    <location>
        <begin position="179"/>
        <end position="188"/>
    </location>
</feature>
<evidence type="ECO:0000313" key="17">
    <source>
        <dbReference type="Proteomes" id="UP000185904"/>
    </source>
</evidence>
<comment type="similarity">
    <text evidence="4">In the N-terminal section; belongs to the AAA ATPase family.</text>
</comment>
<comment type="similarity">
    <text evidence="3">In the C-terminal section; belongs to the peptidase M41 family.</text>
</comment>
<name>A0A178C3U2_9EURO</name>
<dbReference type="SUPFAM" id="SSF52540">
    <property type="entry name" value="P-loop containing nucleoside triphosphate hydrolases"/>
    <property type="match status" value="1"/>
</dbReference>
<dbReference type="SMART" id="SM00382">
    <property type="entry name" value="AAA"/>
    <property type="match status" value="1"/>
</dbReference>
<organism evidence="16 17">
    <name type="scientific">Fonsecaea nubica</name>
    <dbReference type="NCBI Taxonomy" id="856822"/>
    <lineage>
        <taxon>Eukaryota</taxon>
        <taxon>Fungi</taxon>
        <taxon>Dikarya</taxon>
        <taxon>Ascomycota</taxon>
        <taxon>Pezizomycotina</taxon>
        <taxon>Eurotiomycetes</taxon>
        <taxon>Chaetothyriomycetidae</taxon>
        <taxon>Chaetothyriales</taxon>
        <taxon>Herpotrichiellaceae</taxon>
        <taxon>Fonsecaea</taxon>
    </lineage>
</organism>
<dbReference type="GO" id="GO:0005524">
    <property type="term" value="F:ATP binding"/>
    <property type="evidence" value="ECO:0007669"/>
    <property type="project" value="UniProtKB-KW"/>
</dbReference>
<dbReference type="GO" id="GO:0004222">
    <property type="term" value="F:metalloendopeptidase activity"/>
    <property type="evidence" value="ECO:0007669"/>
    <property type="project" value="InterPro"/>
</dbReference>
<dbReference type="Gene3D" id="3.40.50.300">
    <property type="entry name" value="P-loop containing nucleotide triphosphate hydrolases"/>
    <property type="match status" value="1"/>
</dbReference>
<evidence type="ECO:0000256" key="6">
    <source>
        <dbReference type="ARBA" id="ARBA00022723"/>
    </source>
</evidence>
<evidence type="ECO:0000256" key="14">
    <source>
        <dbReference type="SAM" id="MobiDB-lite"/>
    </source>
</evidence>
<evidence type="ECO:0000256" key="5">
    <source>
        <dbReference type="ARBA" id="ARBA00022670"/>
    </source>
</evidence>
<evidence type="ECO:0000256" key="9">
    <source>
        <dbReference type="ARBA" id="ARBA00022833"/>
    </source>
</evidence>
<reference evidence="16 17" key="1">
    <citation type="submission" date="2016-03" db="EMBL/GenBank/DDBJ databases">
        <title>The draft genome sequence of Fonsecaea nubica causative agent of cutaneous subcutaneous infection in human host.</title>
        <authorList>
            <person name="Costa F."/>
            <person name="Sybren D.H."/>
            <person name="Raittz R.T."/>
            <person name="Weiss V.A."/>
            <person name="Leao A.C."/>
            <person name="Gomes R."/>
            <person name="De Souza E.M."/>
            <person name="Pedrosa F.O."/>
            <person name="Steffens M.B."/>
            <person name="Bombassaro A."/>
            <person name="Tadra-Sfeir M.Z."/>
            <person name="Moreno L.F."/>
            <person name="Najafzadeh M.J."/>
            <person name="Felipe M.S."/>
            <person name="Teixeira M."/>
            <person name="Sun J."/>
            <person name="Xi L."/>
            <person name="Castro M.A."/>
            <person name="Vicente V.A."/>
        </authorList>
    </citation>
    <scope>NUCLEOTIDE SEQUENCE [LARGE SCALE GENOMIC DNA]</scope>
    <source>
        <strain evidence="16 17">CBS 269.64</strain>
    </source>
</reference>
<dbReference type="EMBL" id="LVCJ01000125">
    <property type="protein sequence ID" value="OAL23755.1"/>
    <property type="molecule type" value="Genomic_DNA"/>
</dbReference>
<dbReference type="FunFam" id="1.10.8.60:FF:000001">
    <property type="entry name" value="ATP-dependent zinc metalloprotease FtsH"/>
    <property type="match status" value="1"/>
</dbReference>
<dbReference type="Pfam" id="PF00004">
    <property type="entry name" value="AAA"/>
    <property type="match status" value="1"/>
</dbReference>
<keyword evidence="12" id="KW-0472">Membrane</keyword>
<comment type="subcellular location">
    <subcellularLocation>
        <location evidence="2">Membrane</location>
    </subcellularLocation>
</comment>
<keyword evidence="6" id="KW-0479">Metal-binding</keyword>
<dbReference type="PROSITE" id="PS00674">
    <property type="entry name" value="AAA"/>
    <property type="match status" value="1"/>
</dbReference>
<dbReference type="InterPro" id="IPR003959">
    <property type="entry name" value="ATPase_AAA_core"/>
</dbReference>
<keyword evidence="11" id="KW-0482">Metalloprotease</keyword>
<dbReference type="GO" id="GO:0007005">
    <property type="term" value="P:mitochondrion organization"/>
    <property type="evidence" value="ECO:0007669"/>
    <property type="project" value="TreeGrafter"/>
</dbReference>
<dbReference type="Gene3D" id="1.20.58.760">
    <property type="entry name" value="Peptidase M41"/>
    <property type="match status" value="1"/>
</dbReference>
<dbReference type="GeneID" id="34594289"/>
<evidence type="ECO:0000313" key="16">
    <source>
        <dbReference type="EMBL" id="OAL23755.1"/>
    </source>
</evidence>
<feature type="coiled-coil region" evidence="13">
    <location>
        <begin position="791"/>
        <end position="821"/>
    </location>
</feature>
<keyword evidence="5" id="KW-0645">Protease</keyword>
<dbReference type="SUPFAM" id="SSF140990">
    <property type="entry name" value="FtsH protease domain-like"/>
    <property type="match status" value="1"/>
</dbReference>
<keyword evidence="13" id="KW-0175">Coiled coil</keyword>
<dbReference type="PANTHER" id="PTHR23076">
    <property type="entry name" value="METALLOPROTEASE M41 FTSH"/>
    <property type="match status" value="1"/>
</dbReference>
<dbReference type="RefSeq" id="XP_022494880.1">
    <property type="nucleotide sequence ID" value="XM_022649157.1"/>
</dbReference>
<keyword evidence="8" id="KW-0378">Hydrolase</keyword>
<evidence type="ECO:0000256" key="4">
    <source>
        <dbReference type="ARBA" id="ARBA00010550"/>
    </source>
</evidence>
<feature type="domain" description="AAA+ ATPase" evidence="15">
    <location>
        <begin position="433"/>
        <end position="569"/>
    </location>
</feature>
<feature type="compositionally biased region" description="Polar residues" evidence="14">
    <location>
        <begin position="161"/>
        <end position="170"/>
    </location>
</feature>
<evidence type="ECO:0000256" key="11">
    <source>
        <dbReference type="ARBA" id="ARBA00023049"/>
    </source>
</evidence>